<dbReference type="SUPFAM" id="SSF52777">
    <property type="entry name" value="CoA-dependent acyltransferases"/>
    <property type="match status" value="1"/>
</dbReference>
<dbReference type="InterPro" id="IPR011053">
    <property type="entry name" value="Single_hybrid_motif"/>
</dbReference>
<gene>
    <name evidence="15" type="ORF">CERZMDRAFT_120574</name>
</gene>
<dbReference type="Pfam" id="PF00198">
    <property type="entry name" value="2-oxoacid_dh"/>
    <property type="match status" value="1"/>
</dbReference>
<keyword evidence="9" id="KW-0809">Transit peptide</keyword>
<dbReference type="GO" id="GO:0005739">
    <property type="term" value="C:mitochondrion"/>
    <property type="evidence" value="ECO:0007669"/>
    <property type="project" value="UniProtKB-SubCell"/>
</dbReference>
<dbReference type="Gene3D" id="2.40.50.100">
    <property type="match status" value="1"/>
</dbReference>
<dbReference type="PANTHER" id="PTHR43416">
    <property type="entry name" value="DIHYDROLIPOYLLYSINE-RESIDUE SUCCINYLTRANSFERASE COMPONENT OF 2-OXOGLUTARATE DEHYDROGENASE COMPLEX, MITOCHONDRIAL-RELATED"/>
    <property type="match status" value="1"/>
</dbReference>
<evidence type="ECO:0000256" key="12">
    <source>
        <dbReference type="ARBA" id="ARBA00032406"/>
    </source>
</evidence>
<dbReference type="EMBL" id="ML992668">
    <property type="protein sequence ID" value="KAF2214366.1"/>
    <property type="molecule type" value="Genomic_DNA"/>
</dbReference>
<feature type="compositionally biased region" description="Basic and acidic residues" evidence="13">
    <location>
        <begin position="154"/>
        <end position="169"/>
    </location>
</feature>
<dbReference type="FunFam" id="3.30.559.10:FF:000006">
    <property type="entry name" value="Dihydrolipoyllysine-residue succinyltransferase component of 2-oxoglutarate dehydrogenase complex, mitochondrial"/>
    <property type="match status" value="1"/>
</dbReference>
<dbReference type="PROSITE" id="PS00189">
    <property type="entry name" value="LIPOYL"/>
    <property type="match status" value="1"/>
</dbReference>
<sequence length="468" mass="51357">MSSSQCLRRLARRPATLRQPLASTTRAAQSCTSLRALSTAPSSSKGLSALWQSPKLFSPVQLRQFSLSTRRWEEQMVQVPQMAESISEGTLKQFSKQVGDYVEQDEEIATIETDKIDVAVNAPTAGTIKEFLAKEEDTVTVGQDLVRLELGGEPGEKKAPAKEEPKDAAPADQKTPPSQKGSTENAESQQPKQESKPEPKKTVSKPEPKKESKPEPKKEEPKKEQTESSPYGSRSENRVKMNRMRLRIAERLKQSQNTAASLTTFNEVDMSQLMDLRKNYKDEILKKTGVKLGFMSAFSKAACLAMKDVPTVNAAIEGPGGGDTIVYKDYVDISVAVATEKGLVTPVVRNAESLDMVGIEKAIADLGKKARDNKLTIEDMAGGTFTISNGGVFGSMFGTPIINLPQTAVLGLHAIKDKPVAINGKVEIRPMMYLALTYDHRLLDGREAVTFLVKIKEYIEDPRKMLLA</sequence>
<comment type="pathway">
    <text evidence="3">Amino-acid degradation; L-lysine degradation via saccharopine pathway; glutaryl-CoA from L-lysine: step 6/6.</text>
</comment>
<dbReference type="InterPro" id="IPR003016">
    <property type="entry name" value="2-oxoA_DH_lipoyl-BS"/>
</dbReference>
<dbReference type="Proteomes" id="UP000799539">
    <property type="component" value="Unassembled WGS sequence"/>
</dbReference>
<name>A0A6A6FLM8_9PEZI</name>
<evidence type="ECO:0000313" key="15">
    <source>
        <dbReference type="EMBL" id="KAF2214366.1"/>
    </source>
</evidence>
<dbReference type="GO" id="GO:0006099">
    <property type="term" value="P:tricarboxylic acid cycle"/>
    <property type="evidence" value="ECO:0007669"/>
    <property type="project" value="UniProtKB-KW"/>
</dbReference>
<evidence type="ECO:0000256" key="9">
    <source>
        <dbReference type="ARBA" id="ARBA00022946"/>
    </source>
</evidence>
<feature type="compositionally biased region" description="Basic and acidic residues" evidence="13">
    <location>
        <begin position="193"/>
        <end position="226"/>
    </location>
</feature>
<reference evidence="15" key="1">
    <citation type="journal article" date="2020" name="Stud. Mycol.">
        <title>101 Dothideomycetes genomes: a test case for predicting lifestyles and emergence of pathogens.</title>
        <authorList>
            <person name="Haridas S."/>
            <person name="Albert R."/>
            <person name="Binder M."/>
            <person name="Bloem J."/>
            <person name="Labutti K."/>
            <person name="Salamov A."/>
            <person name="Andreopoulos B."/>
            <person name="Baker S."/>
            <person name="Barry K."/>
            <person name="Bills G."/>
            <person name="Bluhm B."/>
            <person name="Cannon C."/>
            <person name="Castanera R."/>
            <person name="Culley D."/>
            <person name="Daum C."/>
            <person name="Ezra D."/>
            <person name="Gonzalez J."/>
            <person name="Henrissat B."/>
            <person name="Kuo A."/>
            <person name="Liang C."/>
            <person name="Lipzen A."/>
            <person name="Lutzoni F."/>
            <person name="Magnuson J."/>
            <person name="Mondo S."/>
            <person name="Nolan M."/>
            <person name="Ohm R."/>
            <person name="Pangilinan J."/>
            <person name="Park H.-J."/>
            <person name="Ramirez L."/>
            <person name="Alfaro M."/>
            <person name="Sun H."/>
            <person name="Tritt A."/>
            <person name="Yoshinaga Y."/>
            <person name="Zwiers L.-H."/>
            <person name="Turgeon B."/>
            <person name="Goodwin S."/>
            <person name="Spatafora J."/>
            <person name="Crous P."/>
            <person name="Grigoriev I."/>
        </authorList>
    </citation>
    <scope>NUCLEOTIDE SEQUENCE</scope>
    <source>
        <strain evidence="15">SCOH1-5</strain>
    </source>
</reference>
<evidence type="ECO:0000313" key="16">
    <source>
        <dbReference type="Proteomes" id="UP000799539"/>
    </source>
</evidence>
<dbReference type="PANTHER" id="PTHR43416:SF5">
    <property type="entry name" value="DIHYDROLIPOYLLYSINE-RESIDUE SUCCINYLTRANSFERASE COMPONENT OF 2-OXOGLUTARATE DEHYDROGENASE COMPLEX, MITOCHONDRIAL"/>
    <property type="match status" value="1"/>
</dbReference>
<evidence type="ECO:0000256" key="8">
    <source>
        <dbReference type="ARBA" id="ARBA00022823"/>
    </source>
</evidence>
<keyword evidence="11" id="KW-0012">Acyltransferase</keyword>
<evidence type="ECO:0000256" key="11">
    <source>
        <dbReference type="ARBA" id="ARBA00023315"/>
    </source>
</evidence>
<feature type="region of interest" description="Disordered" evidence="13">
    <location>
        <begin position="148"/>
        <end position="240"/>
    </location>
</feature>
<evidence type="ECO:0000256" key="10">
    <source>
        <dbReference type="ARBA" id="ARBA00023128"/>
    </source>
</evidence>
<organism evidence="15 16">
    <name type="scientific">Cercospora zeae-maydis SCOH1-5</name>
    <dbReference type="NCBI Taxonomy" id="717836"/>
    <lineage>
        <taxon>Eukaryota</taxon>
        <taxon>Fungi</taxon>
        <taxon>Dikarya</taxon>
        <taxon>Ascomycota</taxon>
        <taxon>Pezizomycotina</taxon>
        <taxon>Dothideomycetes</taxon>
        <taxon>Dothideomycetidae</taxon>
        <taxon>Mycosphaerellales</taxon>
        <taxon>Mycosphaerellaceae</taxon>
        <taxon>Cercospora</taxon>
    </lineage>
</organism>
<dbReference type="GO" id="GO:0004149">
    <property type="term" value="F:dihydrolipoyllysine-residue succinyltransferase activity"/>
    <property type="evidence" value="ECO:0007669"/>
    <property type="project" value="UniProtKB-EC"/>
</dbReference>
<evidence type="ECO:0000256" key="6">
    <source>
        <dbReference type="ARBA" id="ARBA00022532"/>
    </source>
</evidence>
<keyword evidence="7" id="KW-0808">Transferase</keyword>
<evidence type="ECO:0000256" key="4">
    <source>
        <dbReference type="ARBA" id="ARBA00007317"/>
    </source>
</evidence>
<evidence type="ECO:0000256" key="13">
    <source>
        <dbReference type="SAM" id="MobiDB-lite"/>
    </source>
</evidence>
<evidence type="ECO:0000256" key="1">
    <source>
        <dbReference type="ARBA" id="ARBA00001938"/>
    </source>
</evidence>
<dbReference type="PROSITE" id="PS50968">
    <property type="entry name" value="BIOTINYL_LIPOYL"/>
    <property type="match status" value="1"/>
</dbReference>
<dbReference type="EC" id="2.3.1.61" evidence="5"/>
<keyword evidence="10" id="KW-0496">Mitochondrion</keyword>
<dbReference type="SUPFAM" id="SSF51230">
    <property type="entry name" value="Single hybrid motif"/>
    <property type="match status" value="1"/>
</dbReference>
<feature type="compositionally biased region" description="Polar residues" evidence="13">
    <location>
        <begin position="175"/>
        <end position="186"/>
    </location>
</feature>
<accession>A0A6A6FLM8</accession>
<dbReference type="GO" id="GO:0033512">
    <property type="term" value="P:L-lysine catabolic process to acetyl-CoA via saccharopine"/>
    <property type="evidence" value="ECO:0007669"/>
    <property type="project" value="UniProtKB-UniPathway"/>
</dbReference>
<dbReference type="Pfam" id="PF00364">
    <property type="entry name" value="Biotin_lipoyl"/>
    <property type="match status" value="1"/>
</dbReference>
<dbReference type="InterPro" id="IPR000089">
    <property type="entry name" value="Biotin_lipoyl"/>
</dbReference>
<evidence type="ECO:0000256" key="5">
    <source>
        <dbReference type="ARBA" id="ARBA00012945"/>
    </source>
</evidence>
<evidence type="ECO:0000256" key="3">
    <source>
        <dbReference type="ARBA" id="ARBA00005145"/>
    </source>
</evidence>
<evidence type="ECO:0000256" key="7">
    <source>
        <dbReference type="ARBA" id="ARBA00022679"/>
    </source>
</evidence>
<dbReference type="CDD" id="cd06849">
    <property type="entry name" value="lipoyl_domain"/>
    <property type="match status" value="1"/>
</dbReference>
<keyword evidence="6" id="KW-0816">Tricarboxylic acid cycle</keyword>
<dbReference type="GO" id="GO:0045252">
    <property type="term" value="C:oxoglutarate dehydrogenase complex"/>
    <property type="evidence" value="ECO:0007669"/>
    <property type="project" value="InterPro"/>
</dbReference>
<dbReference type="NCBIfam" id="NF004309">
    <property type="entry name" value="PRK05704.1"/>
    <property type="match status" value="1"/>
</dbReference>
<dbReference type="AlphaFoldDB" id="A0A6A6FLM8"/>
<keyword evidence="8" id="KW-0450">Lipoyl</keyword>
<protein>
    <recommendedName>
        <fullName evidence="5">dihydrolipoyllysine-residue succinyltransferase</fullName>
        <ecNumber evidence="5">2.3.1.61</ecNumber>
    </recommendedName>
    <alternativeName>
        <fullName evidence="12">2-oxoglutarate dehydrogenase complex component E2</fullName>
    </alternativeName>
</protein>
<dbReference type="InterPro" id="IPR023213">
    <property type="entry name" value="CAT-like_dom_sf"/>
</dbReference>
<comment type="subcellular location">
    <subcellularLocation>
        <location evidence="2">Mitochondrion</location>
    </subcellularLocation>
</comment>
<comment type="cofactor">
    <cofactor evidence="1">
        <name>(R)-lipoate</name>
        <dbReference type="ChEBI" id="CHEBI:83088"/>
    </cofactor>
</comment>
<feature type="domain" description="Lipoyl-binding" evidence="14">
    <location>
        <begin position="74"/>
        <end position="149"/>
    </location>
</feature>
<evidence type="ECO:0000259" key="14">
    <source>
        <dbReference type="PROSITE" id="PS50968"/>
    </source>
</evidence>
<dbReference type="Gene3D" id="3.30.559.10">
    <property type="entry name" value="Chloramphenicol acetyltransferase-like domain"/>
    <property type="match status" value="1"/>
</dbReference>
<dbReference type="UniPathway" id="UPA00868">
    <property type="reaction ID" value="UER00840"/>
</dbReference>
<proteinExistence type="inferred from homology"/>
<comment type="similarity">
    <text evidence="4">Belongs to the 2-oxoacid dehydrogenase family.</text>
</comment>
<evidence type="ECO:0000256" key="2">
    <source>
        <dbReference type="ARBA" id="ARBA00004173"/>
    </source>
</evidence>
<keyword evidence="16" id="KW-1185">Reference proteome</keyword>
<dbReference type="InterPro" id="IPR001078">
    <property type="entry name" value="2-oxoacid_DH_actylTfrase"/>
</dbReference>
<dbReference type="InterPro" id="IPR006255">
    <property type="entry name" value="SucB"/>
</dbReference>
<dbReference type="NCBIfam" id="TIGR01347">
    <property type="entry name" value="sucB"/>
    <property type="match status" value="1"/>
</dbReference>
<dbReference type="OrthoDB" id="5391403at2759"/>
<dbReference type="InterPro" id="IPR050537">
    <property type="entry name" value="2-oxoacid_dehydrogenase"/>
</dbReference>